<dbReference type="PANTHER" id="PTHR43552:SF1">
    <property type="entry name" value="DIAMINOBUTYRATE--2-OXOGLUTARATE AMINOTRANSFERASE"/>
    <property type="match status" value="1"/>
</dbReference>
<evidence type="ECO:0000256" key="1">
    <source>
        <dbReference type="ARBA" id="ARBA00001933"/>
    </source>
</evidence>
<organism evidence="7 8">
    <name type="scientific">Kordia aestuariivivens</name>
    <dbReference type="NCBI Taxonomy" id="2759037"/>
    <lineage>
        <taxon>Bacteria</taxon>
        <taxon>Pseudomonadati</taxon>
        <taxon>Bacteroidota</taxon>
        <taxon>Flavobacteriia</taxon>
        <taxon>Flavobacteriales</taxon>
        <taxon>Flavobacteriaceae</taxon>
        <taxon>Kordia</taxon>
    </lineage>
</organism>
<dbReference type="EC" id="2.6.1.76" evidence="7"/>
<comment type="similarity">
    <text evidence="2 6">Belongs to the class-III pyridoxal-phosphate-dependent aminotransferase family.</text>
</comment>
<dbReference type="NCBIfam" id="TIGR00709">
    <property type="entry name" value="dat"/>
    <property type="match status" value="1"/>
</dbReference>
<dbReference type="InterPro" id="IPR004637">
    <property type="entry name" value="Dat"/>
</dbReference>
<dbReference type="Gene3D" id="3.40.640.10">
    <property type="entry name" value="Type I PLP-dependent aspartate aminotransferase-like (Major domain)"/>
    <property type="match status" value="1"/>
</dbReference>
<evidence type="ECO:0000256" key="3">
    <source>
        <dbReference type="ARBA" id="ARBA00022576"/>
    </source>
</evidence>
<dbReference type="Pfam" id="PF00202">
    <property type="entry name" value="Aminotran_3"/>
    <property type="match status" value="1"/>
</dbReference>
<evidence type="ECO:0000313" key="7">
    <source>
        <dbReference type="EMBL" id="MBC8756883.1"/>
    </source>
</evidence>
<name>A0ABR7QEG7_9FLAO</name>
<dbReference type="NCBIfam" id="NF005393">
    <property type="entry name" value="PRK06938.1"/>
    <property type="match status" value="1"/>
</dbReference>
<comment type="caution">
    <text evidence="7">The sequence shown here is derived from an EMBL/GenBank/DDBJ whole genome shotgun (WGS) entry which is preliminary data.</text>
</comment>
<evidence type="ECO:0000256" key="6">
    <source>
        <dbReference type="RuleBase" id="RU003560"/>
    </source>
</evidence>
<dbReference type="EMBL" id="JACGWS010000014">
    <property type="protein sequence ID" value="MBC8756883.1"/>
    <property type="molecule type" value="Genomic_DNA"/>
</dbReference>
<evidence type="ECO:0000256" key="2">
    <source>
        <dbReference type="ARBA" id="ARBA00008954"/>
    </source>
</evidence>
<dbReference type="CDD" id="cd00610">
    <property type="entry name" value="OAT_like"/>
    <property type="match status" value="1"/>
</dbReference>
<dbReference type="InterPro" id="IPR015422">
    <property type="entry name" value="PyrdxlP-dep_Trfase_small"/>
</dbReference>
<protein>
    <submittedName>
        <fullName evidence="7">Diaminobutyrate--2-oxoglutarate transaminase</fullName>
        <ecNumber evidence="7">2.6.1.76</ecNumber>
    </submittedName>
</protein>
<dbReference type="InterPro" id="IPR015421">
    <property type="entry name" value="PyrdxlP-dep_Trfase_major"/>
</dbReference>
<evidence type="ECO:0000256" key="5">
    <source>
        <dbReference type="ARBA" id="ARBA00022898"/>
    </source>
</evidence>
<evidence type="ECO:0000313" key="8">
    <source>
        <dbReference type="Proteomes" id="UP000619238"/>
    </source>
</evidence>
<comment type="cofactor">
    <cofactor evidence="1">
        <name>pyridoxal 5'-phosphate</name>
        <dbReference type="ChEBI" id="CHEBI:597326"/>
    </cofactor>
</comment>
<dbReference type="GO" id="GO:0045303">
    <property type="term" value="F:diaminobutyrate-2-oxoglutarate transaminase activity"/>
    <property type="evidence" value="ECO:0007669"/>
    <property type="project" value="UniProtKB-EC"/>
</dbReference>
<dbReference type="SUPFAM" id="SSF53383">
    <property type="entry name" value="PLP-dependent transferases"/>
    <property type="match status" value="1"/>
</dbReference>
<dbReference type="InterPro" id="IPR015424">
    <property type="entry name" value="PyrdxlP-dep_Trfase"/>
</dbReference>
<dbReference type="Gene3D" id="3.90.1150.10">
    <property type="entry name" value="Aspartate Aminotransferase, domain 1"/>
    <property type="match status" value="1"/>
</dbReference>
<dbReference type="InterPro" id="IPR005814">
    <property type="entry name" value="Aminotrans_3"/>
</dbReference>
<sequence>MNQENLQLSPVDTYEENLQTIWDTTSRPYKLNDNSYLQKQKNYESNARSYPRKFPIAIQKAKGYFIMDTEGQVFMDCLGGAGSLALGHNHPVIKKAIQKSIANDSALLTLDITSPIKDEFVKTLFGVLPQELRENAKIQFCSPCGTDAVEAAIKLVKIATGRSTIFSFSGSYHGMTNGALAITGNKSIKTQIPNLMSDVVFLPFPYHYRCPFGVGGLEAEKLSLHYIENILKDSHSGVGLPAAFILEAVQGEGGVIPASPFWLKGIREITKKYDIPLIVDEVQAGMGRTGHMFAFEESGIIPDVCVLSKAVGGSLPLSVIVYQKYLDKWQPGSHAGTFRGNQLAMATGTAVIKYITENSLVDNSRQKGNYLRNELLKLQQKYPFIGEIRGRGLMIGVEIVDTNESPNALGSYPPNTKLAAQIQRSCLHNGLIIESGGRENSVLRLLTPLNISEKNADDILYAFENALISIN</sequence>
<gene>
    <name evidence="7" type="ORF">H2O64_19575</name>
</gene>
<dbReference type="Proteomes" id="UP000619238">
    <property type="component" value="Unassembled WGS sequence"/>
</dbReference>
<dbReference type="RefSeq" id="WP_187563924.1">
    <property type="nucleotide sequence ID" value="NZ_JACGWS010000014.1"/>
</dbReference>
<keyword evidence="5 6" id="KW-0663">Pyridoxal phosphate</keyword>
<evidence type="ECO:0000256" key="4">
    <source>
        <dbReference type="ARBA" id="ARBA00022679"/>
    </source>
</evidence>
<keyword evidence="8" id="KW-1185">Reference proteome</keyword>
<keyword evidence="3 7" id="KW-0032">Aminotransferase</keyword>
<proteinExistence type="inferred from homology"/>
<keyword evidence="4 7" id="KW-0808">Transferase</keyword>
<accession>A0ABR7QEG7</accession>
<reference evidence="7 8" key="1">
    <citation type="submission" date="2020-07" db="EMBL/GenBank/DDBJ databases">
        <title>Description of Kordia aestuariivivens sp. nov., isolated from a tidal flat.</title>
        <authorList>
            <person name="Park S."/>
            <person name="Yoon J.-H."/>
        </authorList>
    </citation>
    <scope>NUCLEOTIDE SEQUENCE [LARGE SCALE GENOMIC DNA]</scope>
    <source>
        <strain evidence="7 8">YSTF-M3</strain>
    </source>
</reference>
<dbReference type="PANTHER" id="PTHR43552">
    <property type="entry name" value="DIAMINOBUTYRATE--2-OXOGLUTARATE AMINOTRANSFERASE"/>
    <property type="match status" value="1"/>
</dbReference>